<dbReference type="EMBL" id="JAYGHX010000005">
    <property type="protein sequence ID" value="MEA5391553.1"/>
    <property type="molecule type" value="Genomic_DNA"/>
</dbReference>
<evidence type="ECO:0000259" key="4">
    <source>
        <dbReference type="Pfam" id="PF16321"/>
    </source>
</evidence>
<evidence type="ECO:0000313" key="5">
    <source>
        <dbReference type="EMBL" id="MEA5391553.1"/>
    </source>
</evidence>
<comment type="subcellular location">
    <subcellularLocation>
        <location evidence="2">Cytoplasm</location>
    </subcellularLocation>
</comment>
<evidence type="ECO:0000256" key="1">
    <source>
        <dbReference type="ARBA" id="ARBA00022845"/>
    </source>
</evidence>
<keyword evidence="1 2" id="KW-0810">Translation regulation</keyword>
<proteinExistence type="inferred from homology"/>
<evidence type="ECO:0000256" key="2">
    <source>
        <dbReference type="HAMAP-Rule" id="MF_00839"/>
    </source>
</evidence>
<dbReference type="Proteomes" id="UP001304461">
    <property type="component" value="Unassembled WGS sequence"/>
</dbReference>
<dbReference type="Pfam" id="PF16321">
    <property type="entry name" value="Ribosom_S30AE_C"/>
    <property type="match status" value="1"/>
</dbReference>
<dbReference type="InterPro" id="IPR038416">
    <property type="entry name" value="Ribosom_S30AE_C_sf"/>
</dbReference>
<dbReference type="NCBIfam" id="TIGR00741">
    <property type="entry name" value="yfiA"/>
    <property type="match status" value="1"/>
</dbReference>
<dbReference type="InterPro" id="IPR050574">
    <property type="entry name" value="HPF/YfiA_ribosome-assoc"/>
</dbReference>
<accession>A0ABU5RUV8</accession>
<dbReference type="Gene3D" id="3.30.160.100">
    <property type="entry name" value="Ribosome hibernation promotion factor-like"/>
    <property type="match status" value="1"/>
</dbReference>
<protein>
    <recommendedName>
        <fullName evidence="2">Ribosome hibernation promoting factor</fullName>
        <shortName evidence="2">HPF</shortName>
    </recommendedName>
</protein>
<dbReference type="Pfam" id="PF02482">
    <property type="entry name" value="Ribosomal_S30AE"/>
    <property type="match status" value="1"/>
</dbReference>
<dbReference type="RefSeq" id="WP_323305574.1">
    <property type="nucleotide sequence ID" value="NZ_JAYGHX010000005.1"/>
</dbReference>
<keyword evidence="6" id="KW-1185">Reference proteome</keyword>
<comment type="subunit">
    <text evidence="2">Interacts with 100S ribosomes.</text>
</comment>
<dbReference type="HAMAP" id="MF_00839">
    <property type="entry name" value="HPF"/>
    <property type="match status" value="1"/>
</dbReference>
<reference evidence="5 6" key="1">
    <citation type="submission" date="2023-12" db="EMBL/GenBank/DDBJ databases">
        <title>Baltic Sea Cyanobacteria.</title>
        <authorList>
            <person name="Delbaje E."/>
            <person name="Fewer D.P."/>
            <person name="Shishido T.K."/>
        </authorList>
    </citation>
    <scope>NUCLEOTIDE SEQUENCE [LARGE SCALE GENOMIC DNA]</scope>
    <source>
        <strain evidence="5 6">UHCC 0139</strain>
    </source>
</reference>
<evidence type="ECO:0000313" key="6">
    <source>
        <dbReference type="Proteomes" id="UP001304461"/>
    </source>
</evidence>
<evidence type="ECO:0000256" key="3">
    <source>
        <dbReference type="SAM" id="MobiDB-lite"/>
    </source>
</evidence>
<dbReference type="InterPro" id="IPR034694">
    <property type="entry name" value="HPF_long/plastid"/>
</dbReference>
<dbReference type="CDD" id="cd00552">
    <property type="entry name" value="RaiA"/>
    <property type="match status" value="1"/>
</dbReference>
<comment type="function">
    <text evidence="2">Required for dimerization of active 70S ribosomes into 100S ribosomes in stationary phase; 100S ribosomes are translationally inactive and sometimes present during exponential growth.</text>
</comment>
<dbReference type="PANTHER" id="PTHR33231:SF1">
    <property type="entry name" value="30S RIBOSOMAL PROTEIN"/>
    <property type="match status" value="1"/>
</dbReference>
<dbReference type="InterPro" id="IPR036567">
    <property type="entry name" value="RHF-like"/>
</dbReference>
<name>A0ABU5RUV8_9CYAN</name>
<sequence>MKLLIHGRNLDVTPAIREYTETKLNRAISHFDGIVKEADVHLSVARNPRVPQQTAEVTVFANGVVIRAQERSENLYASIDLVATKLSRQLTRYKDRLQERSQGPVHRSAAAEEAGAATLPDPGGSLTDGLEPAVPHRGVRRKYFAMPAMDLEEALHQLDLIDHDFYMFRDAATGQIQVVYRRNHGGFGVIQARDT</sequence>
<keyword evidence="2" id="KW-0963">Cytoplasm</keyword>
<feature type="region of interest" description="Disordered" evidence="3">
    <location>
        <begin position="97"/>
        <end position="133"/>
    </location>
</feature>
<dbReference type="Gene3D" id="3.30.505.50">
    <property type="entry name" value="Sigma 54 modulation/S30EA ribosomal protein, C-terminal domain"/>
    <property type="match status" value="1"/>
</dbReference>
<comment type="caution">
    <text evidence="5">The sequence shown here is derived from an EMBL/GenBank/DDBJ whole genome shotgun (WGS) entry which is preliminary data.</text>
</comment>
<comment type="similarity">
    <text evidence="2">Belongs to the HPF/YfiA ribosome-associated protein family. Long HPF subfamily.</text>
</comment>
<gene>
    <name evidence="5" type="primary">raiA</name>
    <name evidence="2" type="synonym">hpf</name>
    <name evidence="5" type="ORF">VB738_09825</name>
</gene>
<organism evidence="5 6">
    <name type="scientific">Cyanobium gracile UHCC 0139</name>
    <dbReference type="NCBI Taxonomy" id="3110308"/>
    <lineage>
        <taxon>Bacteria</taxon>
        <taxon>Bacillati</taxon>
        <taxon>Cyanobacteriota</taxon>
        <taxon>Cyanophyceae</taxon>
        <taxon>Synechococcales</taxon>
        <taxon>Prochlorococcaceae</taxon>
        <taxon>Cyanobium</taxon>
    </lineage>
</organism>
<dbReference type="InterPro" id="IPR032528">
    <property type="entry name" value="Ribosom_S30AE_C"/>
</dbReference>
<feature type="domain" description="Sigma 54 modulation/S30EA ribosomal protein C-terminal" evidence="4">
    <location>
        <begin position="139"/>
        <end position="189"/>
    </location>
</feature>
<dbReference type="PANTHER" id="PTHR33231">
    <property type="entry name" value="30S RIBOSOMAL PROTEIN"/>
    <property type="match status" value="1"/>
</dbReference>
<dbReference type="InterPro" id="IPR003489">
    <property type="entry name" value="RHF/RaiA"/>
</dbReference>
<dbReference type="SUPFAM" id="SSF69754">
    <property type="entry name" value="Ribosome binding protein Y (YfiA homologue)"/>
    <property type="match status" value="1"/>
</dbReference>